<keyword evidence="1" id="KW-0812">Transmembrane</keyword>
<protein>
    <submittedName>
        <fullName evidence="2">Uncharacterized protein</fullName>
    </submittedName>
</protein>
<keyword evidence="1" id="KW-1133">Transmembrane helix</keyword>
<evidence type="ECO:0000256" key="1">
    <source>
        <dbReference type="SAM" id="Phobius"/>
    </source>
</evidence>
<feature type="transmembrane region" description="Helical" evidence="1">
    <location>
        <begin position="57"/>
        <end position="74"/>
    </location>
</feature>
<name>A0A3B0ZUK4_9ZZZZ</name>
<proteinExistence type="predicted"/>
<keyword evidence="1" id="KW-0472">Membrane</keyword>
<dbReference type="EMBL" id="UOFU01000115">
    <property type="protein sequence ID" value="VAW97235.1"/>
    <property type="molecule type" value="Genomic_DNA"/>
</dbReference>
<reference evidence="2" key="1">
    <citation type="submission" date="2018-06" db="EMBL/GenBank/DDBJ databases">
        <authorList>
            <person name="Zhirakovskaya E."/>
        </authorList>
    </citation>
    <scope>NUCLEOTIDE SEQUENCE</scope>
</reference>
<feature type="non-terminal residue" evidence="2">
    <location>
        <position position="91"/>
    </location>
</feature>
<evidence type="ECO:0000313" key="2">
    <source>
        <dbReference type="EMBL" id="VAW97235.1"/>
    </source>
</evidence>
<organism evidence="2">
    <name type="scientific">hydrothermal vent metagenome</name>
    <dbReference type="NCBI Taxonomy" id="652676"/>
    <lineage>
        <taxon>unclassified sequences</taxon>
        <taxon>metagenomes</taxon>
        <taxon>ecological metagenomes</taxon>
    </lineage>
</organism>
<gene>
    <name evidence="2" type="ORF">MNBD_GAMMA20-328</name>
</gene>
<accession>A0A3B0ZUK4</accession>
<sequence>MMRLLETSIYSGRFRLNAGFVSSRRKPCVIAGYDDDLQGWGGGSGGQDIRPRRHWRLLVLLMLLGLLAACASTDQGPGSQPDWVSGKSSQF</sequence>
<dbReference type="AlphaFoldDB" id="A0A3B0ZUK4"/>